<dbReference type="GO" id="GO:0030261">
    <property type="term" value="P:chromosome condensation"/>
    <property type="evidence" value="ECO:0007669"/>
    <property type="project" value="UniProtKB-KW"/>
</dbReference>
<comment type="similarity">
    <text evidence="1 4">Belongs to the bacterial histone-like protein family.</text>
</comment>
<dbReference type="AlphaFoldDB" id="A0A3C0CEI6"/>
<dbReference type="InterPro" id="IPR010992">
    <property type="entry name" value="IHF-like_DNA-bd_dom_sf"/>
</dbReference>
<comment type="caution">
    <text evidence="5">The sequence shown here is derived from an EMBL/GenBank/DDBJ whole genome shotgun (WGS) entry which is preliminary data.</text>
</comment>
<dbReference type="GO" id="GO:0030527">
    <property type="term" value="F:structural constituent of chromatin"/>
    <property type="evidence" value="ECO:0007669"/>
    <property type="project" value="InterPro"/>
</dbReference>
<name>A0A3C0CEI6_9BACT</name>
<dbReference type="OrthoDB" id="1095660at2"/>
<dbReference type="CDD" id="cd13832">
    <property type="entry name" value="IHF"/>
    <property type="match status" value="1"/>
</dbReference>
<evidence type="ECO:0000256" key="1">
    <source>
        <dbReference type="ARBA" id="ARBA00010529"/>
    </source>
</evidence>
<organism evidence="5 6">
    <name type="scientific">Leyella stercorea</name>
    <dbReference type="NCBI Taxonomy" id="363265"/>
    <lineage>
        <taxon>Bacteria</taxon>
        <taxon>Pseudomonadati</taxon>
        <taxon>Bacteroidota</taxon>
        <taxon>Bacteroidia</taxon>
        <taxon>Bacteroidales</taxon>
        <taxon>Prevotellaceae</taxon>
        <taxon>Leyella</taxon>
    </lineage>
</organism>
<dbReference type="SMART" id="SM00411">
    <property type="entry name" value="BHL"/>
    <property type="match status" value="1"/>
</dbReference>
<accession>A0A3C0CEI6</accession>
<dbReference type="GO" id="GO:0003677">
    <property type="term" value="F:DNA binding"/>
    <property type="evidence" value="ECO:0007669"/>
    <property type="project" value="UniProtKB-KW"/>
</dbReference>
<dbReference type="Pfam" id="PF00216">
    <property type="entry name" value="Bac_DNA_binding"/>
    <property type="match status" value="1"/>
</dbReference>
<keyword evidence="6" id="KW-1185">Reference proteome</keyword>
<dbReference type="InterPro" id="IPR000119">
    <property type="entry name" value="Hist_DNA-bd"/>
</dbReference>
<keyword evidence="3 5" id="KW-0238">DNA-binding</keyword>
<dbReference type="RefSeq" id="WP_022429844.1">
    <property type="nucleotide sequence ID" value="NZ_BRDO01000004.1"/>
</dbReference>
<dbReference type="Proteomes" id="UP000286598">
    <property type="component" value="Unassembled WGS sequence"/>
</dbReference>
<dbReference type="EMBL" id="QRNO01000013">
    <property type="protein sequence ID" value="RHK51718.1"/>
    <property type="molecule type" value="Genomic_DNA"/>
</dbReference>
<dbReference type="PRINTS" id="PR01727">
    <property type="entry name" value="DNABINDINGHU"/>
</dbReference>
<evidence type="ECO:0000256" key="2">
    <source>
        <dbReference type="ARBA" id="ARBA00023067"/>
    </source>
</evidence>
<protein>
    <submittedName>
        <fullName evidence="5">HU family DNA-binding protein</fullName>
    </submittedName>
</protein>
<evidence type="ECO:0000256" key="3">
    <source>
        <dbReference type="ARBA" id="ARBA00023125"/>
    </source>
</evidence>
<dbReference type="PANTHER" id="PTHR33175">
    <property type="entry name" value="DNA-BINDING PROTEIN HU"/>
    <property type="match status" value="1"/>
</dbReference>
<dbReference type="Gene3D" id="4.10.520.10">
    <property type="entry name" value="IHF-like DNA-binding proteins"/>
    <property type="match status" value="1"/>
</dbReference>
<proteinExistence type="inferred from homology"/>
<evidence type="ECO:0000313" key="6">
    <source>
        <dbReference type="Proteomes" id="UP000286598"/>
    </source>
</evidence>
<keyword evidence="2" id="KW-0226">DNA condensation</keyword>
<reference evidence="5 6" key="1">
    <citation type="submission" date="2018-08" db="EMBL/GenBank/DDBJ databases">
        <title>A genome reference for cultivated species of the human gut microbiota.</title>
        <authorList>
            <person name="Zou Y."/>
            <person name="Xue W."/>
            <person name="Luo G."/>
        </authorList>
    </citation>
    <scope>NUCLEOTIDE SEQUENCE [LARGE SCALE GENOMIC DNA]</scope>
    <source>
        <strain evidence="5 6">AF42-9</strain>
    </source>
</reference>
<evidence type="ECO:0000313" key="5">
    <source>
        <dbReference type="EMBL" id="RHK51718.1"/>
    </source>
</evidence>
<dbReference type="PANTHER" id="PTHR33175:SF3">
    <property type="entry name" value="DNA-BINDING PROTEIN HU-BETA"/>
    <property type="match status" value="1"/>
</dbReference>
<dbReference type="GO" id="GO:0005829">
    <property type="term" value="C:cytosol"/>
    <property type="evidence" value="ECO:0007669"/>
    <property type="project" value="TreeGrafter"/>
</dbReference>
<gene>
    <name evidence="5" type="ORF">DW060_04030</name>
</gene>
<evidence type="ECO:0000256" key="4">
    <source>
        <dbReference type="RuleBase" id="RU003939"/>
    </source>
</evidence>
<dbReference type="SUPFAM" id="SSF47729">
    <property type="entry name" value="IHF-like DNA-binding proteins"/>
    <property type="match status" value="1"/>
</dbReference>
<sequence>MNNKEYITELSRRTGYSQENTQRMVRCVLESIASTFDEGENVSVPDFGTFELKKRMERIVVNPSTGQRMLVPPKIVLNFKPATSVKNKMKKGDDANG</sequence>